<comment type="caution">
    <text evidence="2">The sequence shown here is derived from an EMBL/GenBank/DDBJ whole genome shotgun (WGS) entry which is preliminary data.</text>
</comment>
<organism evidence="2 3">
    <name type="scientific">Candidatus Kerfeldbacteria bacterium RIFCSPHIGHO2_02_FULL_42_14</name>
    <dbReference type="NCBI Taxonomy" id="1798540"/>
    <lineage>
        <taxon>Bacteria</taxon>
        <taxon>Candidatus Kerfeldiibacteriota</taxon>
    </lineage>
</organism>
<protein>
    <submittedName>
        <fullName evidence="2">Uncharacterized protein</fullName>
    </submittedName>
</protein>
<accession>A0A1G2ARF1</accession>
<name>A0A1G2ARF1_9BACT</name>
<sequence>MMVNGKNFLFMLLSSYLHHIVYKNNVNRFFVHRRRDGAECFIVFLMAFDFFNLNNLFLLSIISVTESLHRFSKNA</sequence>
<keyword evidence="1" id="KW-0472">Membrane</keyword>
<dbReference type="EMBL" id="MHKB01000009">
    <property type="protein sequence ID" value="OGY79225.1"/>
    <property type="molecule type" value="Genomic_DNA"/>
</dbReference>
<gene>
    <name evidence="2" type="ORF">A3B74_00005</name>
</gene>
<proteinExistence type="predicted"/>
<reference evidence="2 3" key="1">
    <citation type="journal article" date="2016" name="Nat. Commun.">
        <title>Thousands of microbial genomes shed light on interconnected biogeochemical processes in an aquifer system.</title>
        <authorList>
            <person name="Anantharaman K."/>
            <person name="Brown C.T."/>
            <person name="Hug L.A."/>
            <person name="Sharon I."/>
            <person name="Castelle C.J."/>
            <person name="Probst A.J."/>
            <person name="Thomas B.C."/>
            <person name="Singh A."/>
            <person name="Wilkins M.J."/>
            <person name="Karaoz U."/>
            <person name="Brodie E.L."/>
            <person name="Williams K.H."/>
            <person name="Hubbard S.S."/>
            <person name="Banfield J.F."/>
        </authorList>
    </citation>
    <scope>NUCLEOTIDE SEQUENCE [LARGE SCALE GENOMIC DNA]</scope>
</reference>
<dbReference type="AlphaFoldDB" id="A0A1G2ARF1"/>
<dbReference type="Proteomes" id="UP000177165">
    <property type="component" value="Unassembled WGS sequence"/>
</dbReference>
<evidence type="ECO:0000313" key="2">
    <source>
        <dbReference type="EMBL" id="OGY79225.1"/>
    </source>
</evidence>
<keyword evidence="1" id="KW-0812">Transmembrane</keyword>
<feature type="transmembrane region" description="Helical" evidence="1">
    <location>
        <begin position="41"/>
        <end position="64"/>
    </location>
</feature>
<evidence type="ECO:0000313" key="3">
    <source>
        <dbReference type="Proteomes" id="UP000177165"/>
    </source>
</evidence>
<evidence type="ECO:0000256" key="1">
    <source>
        <dbReference type="SAM" id="Phobius"/>
    </source>
</evidence>
<keyword evidence="1" id="KW-1133">Transmembrane helix</keyword>